<dbReference type="Pfam" id="PF00583">
    <property type="entry name" value="Acetyltransf_1"/>
    <property type="match status" value="1"/>
</dbReference>
<dbReference type="GO" id="GO:0016747">
    <property type="term" value="F:acyltransferase activity, transferring groups other than amino-acyl groups"/>
    <property type="evidence" value="ECO:0007669"/>
    <property type="project" value="InterPro"/>
</dbReference>
<protein>
    <submittedName>
        <fullName evidence="2">GNAT family N-acetyltransferase</fullName>
    </submittedName>
</protein>
<keyword evidence="3" id="KW-1185">Reference proteome</keyword>
<organism evidence="2 3">
    <name type="scientific">Caenimonas koreensis DSM 17982</name>
    <dbReference type="NCBI Taxonomy" id="1121255"/>
    <lineage>
        <taxon>Bacteria</taxon>
        <taxon>Pseudomonadati</taxon>
        <taxon>Pseudomonadota</taxon>
        <taxon>Betaproteobacteria</taxon>
        <taxon>Burkholderiales</taxon>
        <taxon>Comamonadaceae</taxon>
        <taxon>Caenimonas</taxon>
    </lineage>
</organism>
<evidence type="ECO:0000313" key="2">
    <source>
        <dbReference type="EMBL" id="MRD49656.1"/>
    </source>
</evidence>
<dbReference type="InterPro" id="IPR016181">
    <property type="entry name" value="Acyl_CoA_acyltransferase"/>
</dbReference>
<dbReference type="SUPFAM" id="SSF55729">
    <property type="entry name" value="Acyl-CoA N-acyltransferases (Nat)"/>
    <property type="match status" value="1"/>
</dbReference>
<dbReference type="AlphaFoldDB" id="A0A844BDN2"/>
<proteinExistence type="predicted"/>
<reference evidence="2 3" key="1">
    <citation type="submission" date="2019-11" db="EMBL/GenBank/DDBJ databases">
        <title>Caenimonas koreensis gen. nov., sp. nov., isolated from activated sludge.</title>
        <authorList>
            <person name="Seung H.R."/>
        </authorList>
    </citation>
    <scope>NUCLEOTIDE SEQUENCE [LARGE SCALE GENOMIC DNA]</scope>
    <source>
        <strain evidence="2 3">EMB320</strain>
    </source>
</reference>
<dbReference type="PROSITE" id="PS51186">
    <property type="entry name" value="GNAT"/>
    <property type="match status" value="1"/>
</dbReference>
<keyword evidence="2" id="KW-0808">Transferase</keyword>
<dbReference type="RefSeq" id="WP_153586951.1">
    <property type="nucleotide sequence ID" value="NZ_WJBU01000029.1"/>
</dbReference>
<comment type="caution">
    <text evidence="2">The sequence shown here is derived from an EMBL/GenBank/DDBJ whole genome shotgun (WGS) entry which is preliminary data.</text>
</comment>
<dbReference type="OrthoDB" id="9805924at2"/>
<dbReference type="EMBL" id="WJBU01000029">
    <property type="protein sequence ID" value="MRD49656.1"/>
    <property type="molecule type" value="Genomic_DNA"/>
</dbReference>
<dbReference type="Gene3D" id="3.40.630.30">
    <property type="match status" value="1"/>
</dbReference>
<evidence type="ECO:0000259" key="1">
    <source>
        <dbReference type="PROSITE" id="PS51186"/>
    </source>
</evidence>
<dbReference type="InterPro" id="IPR000182">
    <property type="entry name" value="GNAT_dom"/>
</dbReference>
<dbReference type="Proteomes" id="UP000487350">
    <property type="component" value="Unassembled WGS sequence"/>
</dbReference>
<feature type="domain" description="N-acetyltransferase" evidence="1">
    <location>
        <begin position="154"/>
        <end position="308"/>
    </location>
</feature>
<evidence type="ECO:0000313" key="3">
    <source>
        <dbReference type="Proteomes" id="UP000487350"/>
    </source>
</evidence>
<accession>A0A844BDN2</accession>
<name>A0A844BDN2_9BURK</name>
<sequence length="313" mass="34388">MSSYTSLKLREQDAHIWFSVLPRRDEAAERSVTASLATGLLKPDLRMVALLEGKPVARMLLRNKGNVVHMYSPGLSPQLAVEHQAPVILALTKSAVSECDRHFAGRVQLLAEPAHDVAFCAEWLDALTACGFIEKSCYRMLVASTERPHLKSHADAVELDEADEPAISAIRAAASLNTFDRRQDTSADYVHRLLGNSKDSATRHWLGMRCSAGDLVAYCITYSAEIPEIPGPAAWLAQIDTKPEFRGRGLGQQLIETAMYHFARAGIANIASCVDVMNKPSLALHAKTGFKFLPGLYFDMVRLPSDRELTALS</sequence>
<gene>
    <name evidence="2" type="ORF">GHT07_20480</name>
</gene>
<dbReference type="CDD" id="cd04301">
    <property type="entry name" value="NAT_SF"/>
    <property type="match status" value="1"/>
</dbReference>